<dbReference type="Gene3D" id="3.40.1260.20">
    <property type="entry name" value="Ribonuclease E, catalytic domain"/>
    <property type="match status" value="1"/>
</dbReference>
<evidence type="ECO:0000256" key="6">
    <source>
        <dbReference type="ARBA" id="ARBA00022801"/>
    </source>
</evidence>
<dbReference type="PANTHER" id="PTHR30001:SF1">
    <property type="entry name" value="RIBONUCLEASE E_G-LIKE PROTEIN, CHLOROPLASTIC"/>
    <property type="match status" value="1"/>
</dbReference>
<dbReference type="GO" id="GO:0006364">
    <property type="term" value="P:rRNA processing"/>
    <property type="evidence" value="ECO:0007669"/>
    <property type="project" value="TreeGrafter"/>
</dbReference>
<dbReference type="GO" id="GO:0004540">
    <property type="term" value="F:RNA nuclease activity"/>
    <property type="evidence" value="ECO:0007669"/>
    <property type="project" value="InterPro"/>
</dbReference>
<keyword evidence="4" id="KW-0479">Metal-binding</keyword>
<keyword evidence="6 12" id="KW-0378">Hydrolase</keyword>
<evidence type="ECO:0000259" key="10">
    <source>
        <dbReference type="Pfam" id="PF10150"/>
    </source>
</evidence>
<dbReference type="GO" id="GO:0016787">
    <property type="term" value="F:hydrolase activity"/>
    <property type="evidence" value="ECO:0007669"/>
    <property type="project" value="UniProtKB-KW"/>
</dbReference>
<feature type="region of interest" description="Disordered" evidence="9">
    <location>
        <begin position="650"/>
        <end position="676"/>
    </location>
</feature>
<reference evidence="12 13" key="1">
    <citation type="journal article" date="2015" name="Phytopathology">
        <title>Genomes of Candidatus Liberibacter solanacearum haplotype A from New Zealand and the USA suggest significant genome plasticity in the species.</title>
        <authorList>
            <person name="Thompson S.M."/>
            <person name="Johnson C.P."/>
            <person name="Lu A.Y."/>
            <person name="Frampton R.A."/>
            <person name="Sullivan K.L."/>
            <person name="Fiers M.W."/>
            <person name="Crowhurst R.N."/>
            <person name="Pitman A.R."/>
            <person name="Scott I."/>
            <person name="Gudmestad N.C."/>
            <person name="Smith G.R."/>
        </authorList>
    </citation>
    <scope>NUCLEOTIDE SEQUENCE [LARGE SCALE GENOMIC DNA]</scope>
    <source>
        <strain evidence="12 13">LsoNZ1</strain>
    </source>
</reference>
<keyword evidence="3" id="KW-0540">Nuclease</keyword>
<evidence type="ECO:0000256" key="1">
    <source>
        <dbReference type="ARBA" id="ARBA00001946"/>
    </source>
</evidence>
<dbReference type="GO" id="GO:0005737">
    <property type="term" value="C:cytoplasm"/>
    <property type="evidence" value="ECO:0007669"/>
    <property type="project" value="TreeGrafter"/>
</dbReference>
<accession>A0A0F4VKT0</accession>
<evidence type="ECO:0000259" key="11">
    <source>
        <dbReference type="Pfam" id="PF20833"/>
    </source>
</evidence>
<gene>
    <name evidence="12" type="ORF">DJ66_0820</name>
</gene>
<dbReference type="GO" id="GO:0004519">
    <property type="term" value="F:endonuclease activity"/>
    <property type="evidence" value="ECO:0007669"/>
    <property type="project" value="UniProtKB-KW"/>
</dbReference>
<name>A0A0F4VKT0_9HYPH</name>
<dbReference type="Pfam" id="PF10150">
    <property type="entry name" value="RNase_E_G"/>
    <property type="match status" value="1"/>
</dbReference>
<evidence type="ECO:0000256" key="8">
    <source>
        <dbReference type="ARBA" id="ARBA00022884"/>
    </source>
</evidence>
<dbReference type="EMBL" id="JMTK01000002">
    <property type="protein sequence ID" value="KJZ82086.1"/>
    <property type="molecule type" value="Genomic_DNA"/>
</dbReference>
<dbReference type="NCBIfam" id="TIGR00757">
    <property type="entry name" value="RNaseEG"/>
    <property type="match status" value="1"/>
</dbReference>
<keyword evidence="7" id="KW-0460">Magnesium</keyword>
<dbReference type="InterPro" id="IPR012340">
    <property type="entry name" value="NA-bd_OB-fold"/>
</dbReference>
<dbReference type="GO" id="GO:0046872">
    <property type="term" value="F:metal ion binding"/>
    <property type="evidence" value="ECO:0007669"/>
    <property type="project" value="UniProtKB-KW"/>
</dbReference>
<organism evidence="12 13">
    <name type="scientific">Candidatus Liberibacter solanacearum</name>
    <dbReference type="NCBI Taxonomy" id="556287"/>
    <lineage>
        <taxon>Bacteria</taxon>
        <taxon>Pseudomonadati</taxon>
        <taxon>Pseudomonadota</taxon>
        <taxon>Alphaproteobacteria</taxon>
        <taxon>Hyphomicrobiales</taxon>
        <taxon>Rhizobiaceae</taxon>
        <taxon>Liberibacter</taxon>
    </lineage>
</organism>
<proteinExistence type="predicted"/>
<feature type="compositionally biased region" description="Basic residues" evidence="9">
    <location>
        <begin position="666"/>
        <end position="676"/>
    </location>
</feature>
<dbReference type="EC" id="3.1.4.-" evidence="12"/>
<dbReference type="Proteomes" id="UP000033731">
    <property type="component" value="Unassembled WGS sequence"/>
</dbReference>
<evidence type="ECO:0000256" key="2">
    <source>
        <dbReference type="ARBA" id="ARBA00022490"/>
    </source>
</evidence>
<comment type="caution">
    <text evidence="12">The sequence shown here is derived from an EMBL/GenBank/DDBJ whole genome shotgun (WGS) entry which is preliminary data.</text>
</comment>
<keyword evidence="5" id="KW-0255">Endonuclease</keyword>
<dbReference type="InterPro" id="IPR019307">
    <property type="entry name" value="RNA-bd_AU-1/RNase_E/G"/>
</dbReference>
<dbReference type="SUPFAM" id="SSF50249">
    <property type="entry name" value="Nucleic acid-binding proteins"/>
    <property type="match status" value="1"/>
</dbReference>
<evidence type="ECO:0000313" key="13">
    <source>
        <dbReference type="Proteomes" id="UP000033731"/>
    </source>
</evidence>
<comment type="cofactor">
    <cofactor evidence="1">
        <name>Mg(2+)</name>
        <dbReference type="ChEBI" id="CHEBI:18420"/>
    </cofactor>
</comment>
<feature type="domain" description="RNA-binding protein AU-1/Ribonuclease E/G" evidence="10">
    <location>
        <begin position="223"/>
        <end position="493"/>
    </location>
</feature>
<keyword evidence="2" id="KW-0963">Cytoplasm</keyword>
<dbReference type="RefSeq" id="WP_045960826.1">
    <property type="nucleotide sequence ID" value="NZ_JMTK01000002.1"/>
</dbReference>
<keyword evidence="13" id="KW-1185">Reference proteome</keyword>
<dbReference type="PATRIC" id="fig|556287.8.peg.818"/>
<dbReference type="PANTHER" id="PTHR30001">
    <property type="entry name" value="RIBONUCLEASE"/>
    <property type="match status" value="1"/>
</dbReference>
<evidence type="ECO:0000256" key="3">
    <source>
        <dbReference type="ARBA" id="ARBA00022722"/>
    </source>
</evidence>
<dbReference type="Pfam" id="PF20833">
    <property type="entry name" value="RNase_E_G_Thio"/>
    <property type="match status" value="1"/>
</dbReference>
<evidence type="ECO:0000256" key="4">
    <source>
        <dbReference type="ARBA" id="ARBA00022723"/>
    </source>
</evidence>
<dbReference type="CDD" id="cd04453">
    <property type="entry name" value="S1_RNase_E"/>
    <property type="match status" value="1"/>
</dbReference>
<keyword evidence="8" id="KW-0694">RNA-binding</keyword>
<dbReference type="AlphaFoldDB" id="A0A0F4VKT0"/>
<sequence>MANKMLIDASHVEETRVVVLRDNRVEDLDFESEHKKQIKGNIYLAKVTRVEPSLQAAFVDYGGNRHGFLPFLEIHPDYYQIPFSDRQALLKVSNVQTDSGVVDSDVIITDSGVVDSDVVITDSGVVDSDIAINDDVNSVELDDLVEKLEDVASTTNLSHEICSSDDVVFDNENVEVDSSENFSKKLRRQYCIQEVIKNRQILLVQVVKEERGNKGAAVTTYLSLAGRYSVLMPNTPKGEAISRKVTNPVDRNNLKEIARTLEVPPGMGVILRTAGASRTKIEIKRDFEYLMRLWDNVREFALNSVAPHLVYEEGSLIKRAIRDLYSKDVTEIIVSGEKGYREAKDFMKLLMPSYAKIVRQYNDVHPIFSHSGIEAQLDCLHHTEVTLPSRGYIIINQTEALVAIDVNSGRSTREHSIESTAFQTNLEASEEIARQLRLRDLAGLIVVDFIDMEEKRNNRAVEKKLKDSLKKDRARVQVGSISHFGLLEMSRQRIRSSVLESTTKICSTCKGSGYVRSQSSITLSILRSIEEYLLEYTTHNIIVHTHPDFVLYLLNQKRATIVEYESRFGVSINIVIGLSLADKLFNIEKGSPVQCPVKIEHIVDFSHVQMEDNKNVECSQEDQNVLLPISNLEKSGNTQDKIDDSIEQSINSRNTEGALDESSGIVRKRRRRRRRRRPVIEHSDVVASDVLGSITHVVDDSLAIQDIESAHIQNQNLASDDSPELIAESGFIPNPLPITSETDNNTSEPVVRKIGWWRRRK</sequence>
<evidence type="ECO:0000256" key="5">
    <source>
        <dbReference type="ARBA" id="ARBA00022759"/>
    </source>
</evidence>
<evidence type="ECO:0000256" key="9">
    <source>
        <dbReference type="SAM" id="MobiDB-lite"/>
    </source>
</evidence>
<dbReference type="InterPro" id="IPR048583">
    <property type="entry name" value="RNase_E_G_thioredoxin-like"/>
</dbReference>
<dbReference type="InterPro" id="IPR004659">
    <property type="entry name" value="RNase_E/G"/>
</dbReference>
<evidence type="ECO:0000313" key="12">
    <source>
        <dbReference type="EMBL" id="KJZ82086.1"/>
    </source>
</evidence>
<evidence type="ECO:0000256" key="7">
    <source>
        <dbReference type="ARBA" id="ARBA00022842"/>
    </source>
</evidence>
<protein>
    <submittedName>
        <fullName evidence="12">Cytoplasmic axial filament protein CafA and Ribonuclease G</fullName>
        <ecNumber evidence="12">3.1.4.-</ecNumber>
    </submittedName>
</protein>
<dbReference type="GO" id="GO:0003723">
    <property type="term" value="F:RNA binding"/>
    <property type="evidence" value="ECO:0007669"/>
    <property type="project" value="UniProtKB-KW"/>
</dbReference>
<dbReference type="Gene3D" id="2.40.50.140">
    <property type="entry name" value="Nucleic acid-binding proteins"/>
    <property type="match status" value="1"/>
</dbReference>
<feature type="domain" description="RNase E/G thioredoxin-like" evidence="11">
    <location>
        <begin position="505"/>
        <end position="589"/>
    </location>
</feature>